<proteinExistence type="predicted"/>
<dbReference type="RefSeq" id="YP_173497.1">
    <property type="nucleotide sequence ID" value="NC_006581.1"/>
</dbReference>
<protein>
    <submittedName>
        <fullName evidence="2 5">Uncharacterized protein</fullName>
    </submittedName>
</protein>
<evidence type="ECO:0000313" key="2">
    <source>
        <dbReference type="EMBL" id="BAD83563.1"/>
    </source>
</evidence>
<keyword evidence="2 5" id="KW-0496">Mitochondrion</keyword>
<organism evidence="2">
    <name type="scientific">Nicotiana tabacum</name>
    <name type="common">Common tobacco</name>
    <dbReference type="NCBI Taxonomy" id="4097"/>
    <lineage>
        <taxon>Eukaryota</taxon>
        <taxon>Viridiplantae</taxon>
        <taxon>Streptophyta</taxon>
        <taxon>Embryophyta</taxon>
        <taxon>Tracheophyta</taxon>
        <taxon>Spermatophyta</taxon>
        <taxon>Magnoliopsida</taxon>
        <taxon>eudicotyledons</taxon>
        <taxon>Gunneridae</taxon>
        <taxon>Pentapetalae</taxon>
        <taxon>asterids</taxon>
        <taxon>lamiids</taxon>
        <taxon>Solanales</taxon>
        <taxon>Solanaceae</taxon>
        <taxon>Nicotianoideae</taxon>
        <taxon>Nicotianeae</taxon>
        <taxon>Nicotiana</taxon>
    </lineage>
</organism>
<reference evidence="2 3" key="2">
    <citation type="journal article" date="2005" name="Mol. Genet. Genomics">
        <title>The complete nucleotide sequence and multipartite organization of the tobacco mitochondrial genome: comparative analysis of mitochondrial genomes in higher plants.</title>
        <authorList>
            <person name="Sugiyama Y."/>
            <person name="Watase Y."/>
            <person name="Nagase M."/>
            <person name="Makita N."/>
            <person name="Yagura S."/>
            <person name="Hirai A."/>
            <person name="Sugiura M."/>
        </authorList>
    </citation>
    <scope>NUCLEOTIDE SEQUENCE</scope>
    <source>
        <strain evidence="3">cv. TN90</strain>
        <tissue evidence="2 5">Leaf</tissue>
    </source>
</reference>
<evidence type="ECO:0000256" key="1">
    <source>
        <dbReference type="SAM" id="Phobius"/>
    </source>
</evidence>
<evidence type="ECO:0000313" key="3">
    <source>
        <dbReference type="Proteomes" id="UP000084051"/>
    </source>
</evidence>
<name>Q5M9R5_TOBAC</name>
<reference evidence="5" key="1">
    <citation type="submission" date="2004-12" db="EMBL/GenBank/DDBJ databases">
        <authorList>
            <consortium name="NCBI Genome Project"/>
        </authorList>
    </citation>
    <scope>NUCLEOTIDE SEQUENCE</scope>
    <source>
        <tissue evidence="5">Leaf</tissue>
    </source>
</reference>
<dbReference type="Proteomes" id="UP000790787">
    <property type="component" value="Mitochondrion MT"/>
</dbReference>
<dbReference type="KEGG" id="nta:3205282"/>
<keyword evidence="1" id="KW-0812">Transmembrane</keyword>
<dbReference type="EMBL" id="BA000042">
    <property type="protein sequence ID" value="BAD83563.1"/>
    <property type="molecule type" value="Genomic_DNA"/>
</dbReference>
<dbReference type="PaxDb" id="4097-Q5M9R5"/>
<dbReference type="GeneID" id="3205282"/>
<accession>Q5M9R5</accession>
<keyword evidence="4" id="KW-1185">Reference proteome</keyword>
<evidence type="ECO:0000313" key="5">
    <source>
        <dbReference type="RefSeq" id="YP_173497.1"/>
    </source>
</evidence>
<sequence length="112" mass="12604">MLERSERKEQSNSTVRESIFLPRIFLFVFCLIIRLLIESFCCRSDIKGFLSKSSSPRFGPLLEVGSEGAVLAVHLVHSVLRWKNLYSTPMFVCPYVRASSGPLALSLIVVLV</sequence>
<dbReference type="AlphaFoldDB" id="Q5M9R5"/>
<evidence type="ECO:0000313" key="4">
    <source>
        <dbReference type="Proteomes" id="UP000790787"/>
    </source>
</evidence>
<keyword evidence="1" id="KW-0472">Membrane</keyword>
<gene>
    <name evidence="2 5" type="primary">orf112c</name>
    <name evidence="5" type="ORF">NitaMp160</name>
</gene>
<feature type="transmembrane region" description="Helical" evidence="1">
    <location>
        <begin position="20"/>
        <end position="37"/>
    </location>
</feature>
<keyword evidence="1" id="KW-1133">Transmembrane helix</keyword>
<geneLocation type="mitochondrion" evidence="2 5"/>
<reference evidence="5" key="3">
    <citation type="submission" date="2025-04" db="UniProtKB">
        <authorList>
            <consortium name="RefSeq"/>
        </authorList>
    </citation>
    <scope>IDENTIFICATION</scope>
    <source>
        <tissue evidence="5">Leaf</tissue>
    </source>
</reference>